<evidence type="ECO:0000256" key="6">
    <source>
        <dbReference type="ARBA" id="ARBA00023315"/>
    </source>
</evidence>
<dbReference type="GO" id="GO:0019706">
    <property type="term" value="F:protein-cysteine S-palmitoyltransferase activity"/>
    <property type="evidence" value="ECO:0007669"/>
    <property type="project" value="UniProtKB-EC"/>
</dbReference>
<feature type="transmembrane region" description="Helical" evidence="7">
    <location>
        <begin position="145"/>
        <end position="170"/>
    </location>
</feature>
<dbReference type="InterPro" id="IPR039859">
    <property type="entry name" value="PFA4/ZDH16/20/ERF2-like"/>
</dbReference>
<keyword evidence="3 7" id="KW-0812">Transmembrane</keyword>
<evidence type="ECO:0000256" key="2">
    <source>
        <dbReference type="ARBA" id="ARBA00022679"/>
    </source>
</evidence>
<feature type="domain" description="Palmitoyltransferase DHHC" evidence="8">
    <location>
        <begin position="100"/>
        <end position="234"/>
    </location>
</feature>
<comment type="catalytic activity">
    <reaction evidence="7">
        <text>L-cysteinyl-[protein] + hexadecanoyl-CoA = S-hexadecanoyl-L-cysteinyl-[protein] + CoA</text>
        <dbReference type="Rhea" id="RHEA:36683"/>
        <dbReference type="Rhea" id="RHEA-COMP:10131"/>
        <dbReference type="Rhea" id="RHEA-COMP:11032"/>
        <dbReference type="ChEBI" id="CHEBI:29950"/>
        <dbReference type="ChEBI" id="CHEBI:57287"/>
        <dbReference type="ChEBI" id="CHEBI:57379"/>
        <dbReference type="ChEBI" id="CHEBI:74151"/>
        <dbReference type="EC" id="2.3.1.225"/>
    </reaction>
</comment>
<evidence type="ECO:0000256" key="5">
    <source>
        <dbReference type="ARBA" id="ARBA00023136"/>
    </source>
</evidence>
<evidence type="ECO:0000259" key="8">
    <source>
        <dbReference type="Pfam" id="PF01529"/>
    </source>
</evidence>
<organism evidence="9">
    <name type="scientific">Culex pipiens</name>
    <name type="common">House mosquito</name>
    <dbReference type="NCBI Taxonomy" id="7175"/>
    <lineage>
        <taxon>Eukaryota</taxon>
        <taxon>Metazoa</taxon>
        <taxon>Ecdysozoa</taxon>
        <taxon>Arthropoda</taxon>
        <taxon>Hexapoda</taxon>
        <taxon>Insecta</taxon>
        <taxon>Pterygota</taxon>
        <taxon>Neoptera</taxon>
        <taxon>Endopterygota</taxon>
        <taxon>Diptera</taxon>
        <taxon>Nematocera</taxon>
        <taxon>Culicoidea</taxon>
        <taxon>Culicidae</taxon>
        <taxon>Culicinae</taxon>
        <taxon>Culicini</taxon>
        <taxon>Culex</taxon>
        <taxon>Culex</taxon>
    </lineage>
</organism>
<evidence type="ECO:0000256" key="7">
    <source>
        <dbReference type="RuleBase" id="RU079119"/>
    </source>
</evidence>
<dbReference type="AlphaFoldDB" id="A0A8D8BY22"/>
<dbReference type="EMBL" id="HBUE01098089">
    <property type="protein sequence ID" value="CAG6483968.1"/>
    <property type="molecule type" value="Transcribed_RNA"/>
</dbReference>
<evidence type="ECO:0000256" key="3">
    <source>
        <dbReference type="ARBA" id="ARBA00022692"/>
    </source>
</evidence>
<keyword evidence="4 7" id="KW-1133">Transmembrane helix</keyword>
<keyword evidence="2 7" id="KW-0808">Transferase</keyword>
<evidence type="ECO:0000313" key="9">
    <source>
        <dbReference type="EMBL" id="CAG6483968.1"/>
    </source>
</evidence>
<dbReference type="PANTHER" id="PTHR12246">
    <property type="entry name" value="PALMITOYLTRANSFERASE ZDHHC16"/>
    <property type="match status" value="1"/>
</dbReference>
<dbReference type="GO" id="GO:0016020">
    <property type="term" value="C:membrane"/>
    <property type="evidence" value="ECO:0007669"/>
    <property type="project" value="UniProtKB-SubCell"/>
</dbReference>
<feature type="transmembrane region" description="Helical" evidence="7">
    <location>
        <begin position="201"/>
        <end position="222"/>
    </location>
</feature>
<comment type="domain">
    <text evidence="7">The DHHC domain is required for palmitoyltransferase activity.</text>
</comment>
<proteinExistence type="inferred from homology"/>
<dbReference type="PROSITE" id="PS50216">
    <property type="entry name" value="DHHC"/>
    <property type="match status" value="1"/>
</dbReference>
<name>A0A8D8BY22_CULPI</name>
<feature type="transmembrane region" description="Helical" evidence="7">
    <location>
        <begin position="21"/>
        <end position="42"/>
    </location>
</feature>
<dbReference type="Pfam" id="PF01529">
    <property type="entry name" value="DHHC"/>
    <property type="match status" value="1"/>
</dbReference>
<evidence type="ECO:0000256" key="1">
    <source>
        <dbReference type="ARBA" id="ARBA00004141"/>
    </source>
</evidence>
<reference evidence="9" key="1">
    <citation type="submission" date="2021-05" db="EMBL/GenBank/DDBJ databases">
        <authorList>
            <person name="Alioto T."/>
            <person name="Alioto T."/>
            <person name="Gomez Garrido J."/>
        </authorList>
    </citation>
    <scope>NUCLEOTIDE SEQUENCE</scope>
</reference>
<sequence length="288" mass="32890">MGMKIRKRFLPRCVQDGVATLFMIGIIPVTFWFEVSVVIPGIHGTNSGWNWIHLVPALFLLYNISTNMLATILCDTSCGTEVISVPPDVAVASGQGSRSWHLCSTCEAVAPPRSWHCNACRTCVLKRDHHCVFTGCCIGHKNHRFFIMFVFHLFVATLYSSALNNYFIWYIHGEEFRNWTSFIKMVFPLAMLVIDASTKQYYLVIYLINMIGMLFTGVLLIYHGRLILSGSVVHEQNGRDFDLGQMENLRMVLGERWHLAWLSPFVRSDLPHNGVDWDRVQREAAKSK</sequence>
<comment type="similarity">
    <text evidence="7">Belongs to the DHHC palmitoyltransferase family.</text>
</comment>
<accession>A0A8D8BY22</accession>
<keyword evidence="6 7" id="KW-0012">Acyltransferase</keyword>
<feature type="transmembrane region" description="Helical" evidence="7">
    <location>
        <begin position="48"/>
        <end position="64"/>
    </location>
</feature>
<dbReference type="InterPro" id="IPR001594">
    <property type="entry name" value="Palmitoyltrfase_DHHC"/>
</dbReference>
<comment type="subcellular location">
    <subcellularLocation>
        <location evidence="1">Membrane</location>
        <topology evidence="1">Multi-pass membrane protein</topology>
    </subcellularLocation>
</comment>
<protein>
    <recommendedName>
        <fullName evidence="7">Palmitoyltransferase</fullName>
        <ecNumber evidence="7">2.3.1.225</ecNumber>
    </recommendedName>
</protein>
<dbReference type="EC" id="2.3.1.225" evidence="7"/>
<evidence type="ECO:0000256" key="4">
    <source>
        <dbReference type="ARBA" id="ARBA00022989"/>
    </source>
</evidence>
<keyword evidence="5 7" id="KW-0472">Membrane</keyword>